<dbReference type="EC" id="4.3.2.2" evidence="4 12"/>
<dbReference type="FunFam" id="1.20.200.10:FF:000004">
    <property type="entry name" value="Adenylosuccinate lyase"/>
    <property type="match status" value="1"/>
</dbReference>
<dbReference type="GO" id="GO:0006189">
    <property type="term" value="P:'de novo' IMP biosynthetic process"/>
    <property type="evidence" value="ECO:0007669"/>
    <property type="project" value="UniProtKB-UniPathway"/>
</dbReference>
<evidence type="ECO:0000313" key="16">
    <source>
        <dbReference type="EMBL" id="AZQ44041.1"/>
    </source>
</evidence>
<evidence type="ECO:0000256" key="13">
    <source>
        <dbReference type="RuleBase" id="RU361172"/>
    </source>
</evidence>
<dbReference type="InterPro" id="IPR022761">
    <property type="entry name" value="Fumarate_lyase_N"/>
</dbReference>
<dbReference type="Gene3D" id="1.10.275.10">
    <property type="entry name" value="Fumarase/aspartase (N-terminal domain)"/>
    <property type="match status" value="1"/>
</dbReference>
<evidence type="ECO:0000256" key="1">
    <source>
        <dbReference type="ARBA" id="ARBA00004706"/>
    </source>
</evidence>
<comment type="pathway">
    <text evidence="1 13">Purine metabolism; IMP biosynthesis via de novo pathway; 5-amino-1-(5-phospho-D-ribosyl)imidazole-4-carboxamide from 5-amino-1-(5-phospho-D-ribosyl)imidazole-4-carboxylate: step 2/2.</text>
</comment>
<dbReference type="Pfam" id="PF00206">
    <property type="entry name" value="Lyase_1"/>
    <property type="match status" value="1"/>
</dbReference>
<evidence type="ECO:0000256" key="7">
    <source>
        <dbReference type="ARBA" id="ARBA00023239"/>
    </source>
</evidence>
<evidence type="ECO:0000256" key="3">
    <source>
        <dbReference type="ARBA" id="ARBA00008273"/>
    </source>
</evidence>
<dbReference type="NCBIfam" id="TIGR00928">
    <property type="entry name" value="purB"/>
    <property type="match status" value="1"/>
</dbReference>
<dbReference type="Gene3D" id="1.20.200.10">
    <property type="entry name" value="Fumarase/aspartase (Central domain)"/>
    <property type="match status" value="1"/>
</dbReference>
<dbReference type="AlphaFoldDB" id="A0A3S9MXR9"/>
<evidence type="ECO:0000256" key="8">
    <source>
        <dbReference type="ARBA" id="ARBA00024477"/>
    </source>
</evidence>
<dbReference type="GO" id="GO:0044208">
    <property type="term" value="P:'de novo' AMP biosynthetic process"/>
    <property type="evidence" value="ECO:0007669"/>
    <property type="project" value="UniProtKB-UniPathway"/>
</dbReference>
<keyword evidence="7 13" id="KW-0456">Lyase</keyword>
<evidence type="ECO:0000259" key="15">
    <source>
        <dbReference type="Pfam" id="PF08328"/>
    </source>
</evidence>
<dbReference type="Proteomes" id="UP000279600">
    <property type="component" value="Chromosome"/>
</dbReference>
<gene>
    <name evidence="16" type="ORF">EJ995_07270</name>
</gene>
<dbReference type="InterPro" id="IPR024083">
    <property type="entry name" value="Fumarase/histidase_N"/>
</dbReference>
<dbReference type="InterPro" id="IPR000362">
    <property type="entry name" value="Fumarate_lyase_fam"/>
</dbReference>
<feature type="domain" description="Fumarate lyase N-terminal" evidence="14">
    <location>
        <begin position="11"/>
        <end position="308"/>
    </location>
</feature>
<organism evidence="16 17">
    <name type="scientific">Nonlabens ponticola</name>
    <dbReference type="NCBI Taxonomy" id="2496866"/>
    <lineage>
        <taxon>Bacteria</taxon>
        <taxon>Pseudomonadati</taxon>
        <taxon>Bacteroidota</taxon>
        <taxon>Flavobacteriia</taxon>
        <taxon>Flavobacteriales</taxon>
        <taxon>Flavobacteriaceae</taxon>
        <taxon>Nonlabens</taxon>
    </lineage>
</organism>
<evidence type="ECO:0000256" key="2">
    <source>
        <dbReference type="ARBA" id="ARBA00004734"/>
    </source>
</evidence>
<evidence type="ECO:0000256" key="11">
    <source>
        <dbReference type="ARBA" id="ARBA00049115"/>
    </source>
</evidence>
<accession>A0A3S9MXR9</accession>
<comment type="catalytic activity">
    <reaction evidence="8">
        <text>(2S)-2-[5-amino-1-(5-phospho-beta-D-ribosyl)imidazole-4-carboxamido]succinate = 5-amino-1-(5-phospho-beta-D-ribosyl)imidazole-4-carboxamide + fumarate</text>
        <dbReference type="Rhea" id="RHEA:23920"/>
        <dbReference type="ChEBI" id="CHEBI:29806"/>
        <dbReference type="ChEBI" id="CHEBI:58443"/>
        <dbReference type="ChEBI" id="CHEBI:58475"/>
        <dbReference type="EC" id="4.3.2.2"/>
    </reaction>
    <physiologicalReaction direction="left-to-right" evidence="8">
        <dbReference type="Rhea" id="RHEA:23921"/>
    </physiologicalReaction>
</comment>
<evidence type="ECO:0000256" key="6">
    <source>
        <dbReference type="ARBA" id="ARBA00022755"/>
    </source>
</evidence>
<dbReference type="KEGG" id="noj:EJ995_07270"/>
<dbReference type="RefSeq" id="WP_126447086.1">
    <property type="nucleotide sequence ID" value="NZ_CP034549.1"/>
</dbReference>
<evidence type="ECO:0000256" key="4">
    <source>
        <dbReference type="ARBA" id="ARBA00012339"/>
    </source>
</evidence>
<dbReference type="InterPro" id="IPR008948">
    <property type="entry name" value="L-Aspartase-like"/>
</dbReference>
<evidence type="ECO:0000259" key="14">
    <source>
        <dbReference type="Pfam" id="PF00206"/>
    </source>
</evidence>
<dbReference type="GO" id="GO:0004018">
    <property type="term" value="F:N6-(1,2-dicarboxyethyl)AMP AMP-lyase (fumarate-forming) activity"/>
    <property type="evidence" value="ECO:0007669"/>
    <property type="project" value="UniProtKB-UniRule"/>
</dbReference>
<dbReference type="GO" id="GO:0070626">
    <property type="term" value="F:(S)-2-(5-amino-1-(5-phospho-D-ribosyl)imidazole-4-carboxamido) succinate lyase (fumarate-forming) activity"/>
    <property type="evidence" value="ECO:0007669"/>
    <property type="project" value="RHEA"/>
</dbReference>
<keyword evidence="17" id="KW-1185">Reference proteome</keyword>
<dbReference type="NCBIfam" id="NF006764">
    <property type="entry name" value="PRK09285.1"/>
    <property type="match status" value="1"/>
</dbReference>
<dbReference type="Pfam" id="PF08328">
    <property type="entry name" value="ASL_C"/>
    <property type="match status" value="1"/>
</dbReference>
<comment type="function">
    <text evidence="9">Catalyzes two reactions in de novo purine nucleotide biosynthesis. Catalyzes the breakdown of 5-aminoimidazole- (N-succinylocarboxamide) ribotide (SAICAR or 2-[5-amino-1-(5-phospho-beta-D-ribosyl)imidazole-4-carboxamido]succinate) to 5-aminoimidazole-4-carboxamide ribotide (AICAR or 5-amino-1-(5-phospho-beta-D-ribosyl)imidazole-4-carboxamide) and fumarate, and of adenylosuccinate (ADS or N(6)-(1,2-dicarboxyethyl)-AMP) to adenosine monophosphate (AMP) and fumarate.</text>
</comment>
<comment type="similarity">
    <text evidence="3 13">Belongs to the lyase 1 family. Adenylosuccinate lyase subfamily.</text>
</comment>
<dbReference type="InterPro" id="IPR047136">
    <property type="entry name" value="PurB_bact"/>
</dbReference>
<sequence length="444" mass="50325">MSLQAISPIDGRYHSKVSDLSQYFSEAALIKYRVLIEVEYFIALSESGISQLQPLDPQTQEQLRDLYNKFSLEDAQKIKDIEKITNHDVKAVEYFLKDQFDALGLAKHKEFIHFGLTSQDINNTAIPLSIKDAMHEVYHNQLQEVIDRLEQLAADWKDIPMLARTHGQPASPTRLGKEINVYVTRLKKQQESLHQVPHAAKFGGATGNYNAHHVAFPQVDWKDFGTRFVEKQLGLSHSFPTTQIEHYDFIAALFDNLKRINTILLDLDKDIWTYISMDYFKQKIKAGEIGSSAMPHKVNPIDFENSEGNLGIANALFEHLAGKLPISRLQRDLTDSTVLRNVGVPLAHTIIAFKATLKGLNKLLLNEEKIAADLENNWAVVAEAIQTILRREAYPNPYEALKELTRTNEKITAASMSQFIDQLDVSDQLKIEMRAITPSNFTGI</sequence>
<dbReference type="UniPathway" id="UPA00074">
    <property type="reaction ID" value="UER00132"/>
</dbReference>
<evidence type="ECO:0000256" key="10">
    <source>
        <dbReference type="ARBA" id="ARBA00030717"/>
    </source>
</evidence>
<dbReference type="InterPro" id="IPR004769">
    <property type="entry name" value="Pur_lyase"/>
</dbReference>
<dbReference type="PRINTS" id="PR00149">
    <property type="entry name" value="FUMRATELYASE"/>
</dbReference>
<evidence type="ECO:0000313" key="17">
    <source>
        <dbReference type="Proteomes" id="UP000279600"/>
    </source>
</evidence>
<dbReference type="EMBL" id="CP034549">
    <property type="protein sequence ID" value="AZQ44041.1"/>
    <property type="molecule type" value="Genomic_DNA"/>
</dbReference>
<dbReference type="PANTHER" id="PTHR43411">
    <property type="entry name" value="ADENYLOSUCCINATE LYASE"/>
    <property type="match status" value="1"/>
</dbReference>
<evidence type="ECO:0000256" key="12">
    <source>
        <dbReference type="NCBIfam" id="TIGR00928"/>
    </source>
</evidence>
<reference evidence="16 17" key="1">
    <citation type="submission" date="2018-12" db="EMBL/GenBank/DDBJ databases">
        <title>Complete genome of Nonlabens sp. MJ115.</title>
        <authorList>
            <person name="Choi H.S."/>
            <person name="Jung J."/>
        </authorList>
    </citation>
    <scope>NUCLEOTIDE SEQUENCE [LARGE SCALE GENOMIC DNA]</scope>
    <source>
        <strain evidence="16 17">MJ115</strain>
    </source>
</reference>
<dbReference type="PANTHER" id="PTHR43411:SF1">
    <property type="entry name" value="ADENYLOSUCCINATE LYASE"/>
    <property type="match status" value="1"/>
</dbReference>
<feature type="domain" description="Adenylosuccinate lyase PurB C-terminal" evidence="15">
    <location>
        <begin position="327"/>
        <end position="442"/>
    </location>
</feature>
<comment type="pathway">
    <text evidence="2 13">Purine metabolism; AMP biosynthesis via de novo pathway; AMP from IMP: step 2/2.</text>
</comment>
<evidence type="ECO:0000256" key="5">
    <source>
        <dbReference type="ARBA" id="ARBA00017058"/>
    </source>
</evidence>
<evidence type="ECO:0000256" key="9">
    <source>
        <dbReference type="ARBA" id="ARBA00025012"/>
    </source>
</evidence>
<dbReference type="PROSITE" id="PS00163">
    <property type="entry name" value="FUMARATE_LYASES"/>
    <property type="match status" value="1"/>
</dbReference>
<dbReference type="SUPFAM" id="SSF48557">
    <property type="entry name" value="L-aspartase-like"/>
    <property type="match status" value="1"/>
</dbReference>
<proteinExistence type="inferred from homology"/>
<dbReference type="InterPro" id="IPR013539">
    <property type="entry name" value="PurB_C"/>
</dbReference>
<dbReference type="UniPathway" id="UPA00075">
    <property type="reaction ID" value="UER00336"/>
</dbReference>
<protein>
    <recommendedName>
        <fullName evidence="5 12">Adenylosuccinate lyase</fullName>
        <shortName evidence="13">ASL</shortName>
        <ecNumber evidence="4 12">4.3.2.2</ecNumber>
    </recommendedName>
    <alternativeName>
        <fullName evidence="10 13">Adenylosuccinase</fullName>
    </alternativeName>
</protein>
<dbReference type="InterPro" id="IPR020557">
    <property type="entry name" value="Fumarate_lyase_CS"/>
</dbReference>
<dbReference type="Gene3D" id="1.10.40.30">
    <property type="entry name" value="Fumarase/aspartase (C-terminal domain)"/>
    <property type="match status" value="1"/>
</dbReference>
<dbReference type="OrthoDB" id="9768878at2"/>
<name>A0A3S9MXR9_9FLAO</name>
<keyword evidence="6 13" id="KW-0658">Purine biosynthesis</keyword>
<comment type="catalytic activity">
    <reaction evidence="11">
        <text>N(6)-(1,2-dicarboxyethyl)-AMP = fumarate + AMP</text>
        <dbReference type="Rhea" id="RHEA:16853"/>
        <dbReference type="ChEBI" id="CHEBI:29806"/>
        <dbReference type="ChEBI" id="CHEBI:57567"/>
        <dbReference type="ChEBI" id="CHEBI:456215"/>
        <dbReference type="EC" id="4.3.2.2"/>
    </reaction>
    <physiologicalReaction direction="left-to-right" evidence="11">
        <dbReference type="Rhea" id="RHEA:16854"/>
    </physiologicalReaction>
</comment>